<reference evidence="4 5" key="1">
    <citation type="submission" date="2016-04" db="EMBL/GenBank/DDBJ databases">
        <title>Comparative Genomics and Epigenetics of Sporosarcina ureae.</title>
        <authorList>
            <person name="Oliver A.S."/>
            <person name="Cooper K.K."/>
        </authorList>
    </citation>
    <scope>NUCLEOTIDE SEQUENCE [LARGE SCALE GENOMIC DNA]</scope>
    <source>
        <strain evidence="4 5">S204</strain>
    </source>
</reference>
<evidence type="ECO:0000313" key="4">
    <source>
        <dbReference type="EMBL" id="ARF13962.1"/>
    </source>
</evidence>
<proteinExistence type="inferred from homology"/>
<dbReference type="InterPro" id="IPR042070">
    <property type="entry name" value="PucR_C-HTH_sf"/>
</dbReference>
<name>A0ABN4YQ21_SPOUR</name>
<dbReference type="InterPro" id="IPR041522">
    <property type="entry name" value="CdaR_GGDEF"/>
</dbReference>
<organism evidence="4 5">
    <name type="scientific">Sporosarcina ureae</name>
    <dbReference type="NCBI Taxonomy" id="1571"/>
    <lineage>
        <taxon>Bacteria</taxon>
        <taxon>Bacillati</taxon>
        <taxon>Bacillota</taxon>
        <taxon>Bacilli</taxon>
        <taxon>Bacillales</taxon>
        <taxon>Caryophanaceae</taxon>
        <taxon>Sporosarcina</taxon>
    </lineage>
</organism>
<protein>
    <recommendedName>
        <fullName evidence="3">4-vinyl reductase 4VR domain-containing protein</fullName>
    </recommendedName>
</protein>
<evidence type="ECO:0000256" key="2">
    <source>
        <dbReference type="SAM" id="Coils"/>
    </source>
</evidence>
<dbReference type="PANTHER" id="PTHR33744:SF1">
    <property type="entry name" value="DNA-BINDING TRANSCRIPTIONAL ACTIVATOR ADER"/>
    <property type="match status" value="1"/>
</dbReference>
<accession>A0ABN4YQ21</accession>
<dbReference type="SMART" id="SM00989">
    <property type="entry name" value="V4R"/>
    <property type="match status" value="1"/>
</dbReference>
<gene>
    <name evidence="4" type="ORF">SporoS204_07275</name>
</gene>
<sequence>MKANQLILQNLLDINPRSGIIKLHDKRMGLISVEALGILRNDLIDTLGKERTKGFLMRYGYACGKRAAESIKKRYDWESIEELMLSGTVMHTLEGIVTVDPDILEINNDHLYLTGYWKNSFESTNHIAENEIGNEPVCWTLIGYASGYLTYVFDKEVIVYEKSCRGKGDAECYFVAETVAHCDETNLLDLRYYQSESMQSVLDDIYAEIEQLNNNIIESEEIQNQLTELFLEDKDINDITQTIGTILGRSIIIDHYDEVYSSYFESVEEQMAYKKWKASGVITNQQNELFFESFLIKSDKVLLGNLMVIGEQKLNQREQMIIKRALLVFTIQMYHQRKLTESLWSKREDFFNEMIENKIMDENILNRQAAIFGFNINEPHRIIAIKVIPQKMKDRVLHVLTNKHPTFDLFLKDNYIVIIIAKIEDQDIENISDKLMNDIKASLPDIIVHIGSGRLVDSVYKLRESYVDAKRICDFVQLTYPVSSRQATYKDFEGIMMFLKGADHEELLMFYMKTIGSLVKYDEANSGSLLITLKSYLDNNGNLQQTADDLHLSIAGLRYRIEKIESLSDIDLKTGSGRFNGQLATRIYFGLKVMGS</sequence>
<evidence type="ECO:0000256" key="1">
    <source>
        <dbReference type="ARBA" id="ARBA00006754"/>
    </source>
</evidence>
<dbReference type="Pfam" id="PF02830">
    <property type="entry name" value="V4R"/>
    <property type="match status" value="1"/>
</dbReference>
<dbReference type="InterPro" id="IPR025736">
    <property type="entry name" value="PucR_C-HTH_dom"/>
</dbReference>
<feature type="domain" description="4-vinyl reductase 4VR" evidence="3">
    <location>
        <begin position="116"/>
        <end position="178"/>
    </location>
</feature>
<dbReference type="InterPro" id="IPR024096">
    <property type="entry name" value="NO_sig/Golgi_transp_ligand-bd"/>
</dbReference>
<keyword evidence="2" id="KW-0175">Coiled coil</keyword>
<evidence type="ECO:0000313" key="5">
    <source>
        <dbReference type="Proteomes" id="UP000192486"/>
    </source>
</evidence>
<feature type="coiled-coil region" evidence="2">
    <location>
        <begin position="195"/>
        <end position="229"/>
    </location>
</feature>
<dbReference type="Pfam" id="PF13556">
    <property type="entry name" value="HTH_30"/>
    <property type="match status" value="1"/>
</dbReference>
<dbReference type="InterPro" id="IPR010523">
    <property type="entry name" value="XylR_N"/>
</dbReference>
<dbReference type="Gene3D" id="1.10.10.2840">
    <property type="entry name" value="PucR C-terminal helix-turn-helix domain"/>
    <property type="match status" value="1"/>
</dbReference>
<dbReference type="PANTHER" id="PTHR33744">
    <property type="entry name" value="CARBOHYDRATE DIACID REGULATOR"/>
    <property type="match status" value="1"/>
</dbReference>
<dbReference type="SUPFAM" id="SSF111126">
    <property type="entry name" value="Ligand-binding domain in the NO signalling and Golgi transport"/>
    <property type="match status" value="1"/>
</dbReference>
<comment type="similarity">
    <text evidence="1">Belongs to the CdaR family.</text>
</comment>
<dbReference type="EMBL" id="CP015108">
    <property type="protein sequence ID" value="ARF13962.1"/>
    <property type="molecule type" value="Genomic_DNA"/>
</dbReference>
<dbReference type="Proteomes" id="UP000192486">
    <property type="component" value="Chromosome"/>
</dbReference>
<evidence type="ECO:0000259" key="3">
    <source>
        <dbReference type="SMART" id="SM00989"/>
    </source>
</evidence>
<keyword evidence="5" id="KW-1185">Reference proteome</keyword>
<dbReference type="InterPro" id="IPR051448">
    <property type="entry name" value="CdaR-like_regulators"/>
</dbReference>
<dbReference type="RefSeq" id="WP_029054278.1">
    <property type="nucleotide sequence ID" value="NZ_CP015108.1"/>
</dbReference>
<dbReference type="Pfam" id="PF17853">
    <property type="entry name" value="GGDEF_2"/>
    <property type="match status" value="1"/>
</dbReference>
<dbReference type="Gene3D" id="3.30.1380.20">
    <property type="entry name" value="Trafficking protein particle complex subunit 3"/>
    <property type="match status" value="1"/>
</dbReference>
<dbReference type="Pfam" id="PF06505">
    <property type="entry name" value="XylR_N"/>
    <property type="match status" value="1"/>
</dbReference>
<dbReference type="InterPro" id="IPR004096">
    <property type="entry name" value="V4R"/>
</dbReference>